<evidence type="ECO:0000256" key="10">
    <source>
        <dbReference type="ARBA" id="ARBA00025157"/>
    </source>
</evidence>
<keyword evidence="5" id="KW-0677">Repeat</keyword>
<evidence type="ECO:0000256" key="6">
    <source>
        <dbReference type="ARBA" id="ARBA00022741"/>
    </source>
</evidence>
<gene>
    <name evidence="12" type="ORF">GCWU0000282_001270</name>
</gene>
<dbReference type="EMBL" id="ACIL03000009">
    <property type="protein sequence ID" value="ESL03558.1"/>
    <property type="molecule type" value="Genomic_DNA"/>
</dbReference>
<dbReference type="OrthoDB" id="501320at2"/>
<evidence type="ECO:0000256" key="2">
    <source>
        <dbReference type="ARBA" id="ARBA00005417"/>
    </source>
</evidence>
<dbReference type="InterPro" id="IPR015856">
    <property type="entry name" value="ABC_transpr_CbiO/EcfA_su"/>
</dbReference>
<dbReference type="Gene3D" id="3.40.50.300">
    <property type="entry name" value="P-loop containing nucleotide triphosphate hydrolases"/>
    <property type="match status" value="2"/>
</dbReference>
<dbReference type="PANTHER" id="PTHR43553">
    <property type="entry name" value="HEAVY METAL TRANSPORTER"/>
    <property type="match status" value="1"/>
</dbReference>
<evidence type="ECO:0000256" key="3">
    <source>
        <dbReference type="ARBA" id="ARBA00022448"/>
    </source>
</evidence>
<evidence type="ECO:0000256" key="5">
    <source>
        <dbReference type="ARBA" id="ARBA00022737"/>
    </source>
</evidence>
<dbReference type="PROSITE" id="PS00211">
    <property type="entry name" value="ABC_TRANSPORTER_1"/>
    <property type="match status" value="1"/>
</dbReference>
<evidence type="ECO:0000259" key="11">
    <source>
        <dbReference type="PROSITE" id="PS50893"/>
    </source>
</evidence>
<evidence type="ECO:0000313" key="12">
    <source>
        <dbReference type="EMBL" id="ESL03558.1"/>
    </source>
</evidence>
<reference evidence="12 13" key="1">
    <citation type="submission" date="2013-06" db="EMBL/GenBank/DDBJ databases">
        <authorList>
            <person name="Weinstock G."/>
            <person name="Sodergren E."/>
            <person name="Clifton S."/>
            <person name="Fulton L."/>
            <person name="Fulton B."/>
            <person name="Courtney L."/>
            <person name="Fronick C."/>
            <person name="Harrison M."/>
            <person name="Strong C."/>
            <person name="Farmer C."/>
            <person name="Delahaunty K."/>
            <person name="Markovic C."/>
            <person name="Hall O."/>
            <person name="Minx P."/>
            <person name="Tomlinson C."/>
            <person name="Mitreva M."/>
            <person name="Nelson J."/>
            <person name="Hou S."/>
            <person name="Wollam A."/>
            <person name="Pepin K.H."/>
            <person name="Johnson M."/>
            <person name="Bhonagiri V."/>
            <person name="Nash W.E."/>
            <person name="Warren W."/>
            <person name="Chinwalla A."/>
            <person name="Mardis E.R."/>
            <person name="Wilson R.K."/>
        </authorList>
    </citation>
    <scope>NUCLEOTIDE SEQUENCE [LARGE SCALE GENOMIC DNA]</scope>
    <source>
        <strain evidence="12 13">ATCC 51271</strain>
    </source>
</reference>
<evidence type="ECO:0000256" key="8">
    <source>
        <dbReference type="ARBA" id="ARBA00022967"/>
    </source>
</evidence>
<dbReference type="InterPro" id="IPR027417">
    <property type="entry name" value="P-loop_NTPase"/>
</dbReference>
<dbReference type="GO" id="GO:0043190">
    <property type="term" value="C:ATP-binding cassette (ABC) transporter complex"/>
    <property type="evidence" value="ECO:0007669"/>
    <property type="project" value="TreeGrafter"/>
</dbReference>
<comment type="caution">
    <text evidence="12">The sequence shown here is derived from an EMBL/GenBank/DDBJ whole genome shotgun (WGS) entry which is preliminary data.</text>
</comment>
<keyword evidence="4" id="KW-1003">Cell membrane</keyword>
<dbReference type="Pfam" id="PF00005">
    <property type="entry name" value="ABC_tran"/>
    <property type="match status" value="2"/>
</dbReference>
<name>V2Y3J9_9FIRM</name>
<dbReference type="eggNOG" id="COG1129">
    <property type="taxonomic scope" value="Bacteria"/>
</dbReference>
<sequence length="467" mass="51970">MIELEKVSFSYDATPEEKSLSNLSLTVNTGEFVLLTGPSGCGKTTLLRLLNGLIPEFYSGNVKGIIRIDGQDIKGRRIEDQAGKIGTVFQNPRSQFFNVDTTSELAFGPENLGLPEDEIIARISKTVKNFHIESLMNRSIFELSGGEKQKIACASVNVLQPEILLLDEPSANLDYEATDNLRKILLAWKDAGKTILIAEHRINYVWDLVDRVIILENGSLKKDLHHGEITGFTEEDAARYGLRSMQRIPPTNMVKKIAECAMKPEECICLKNFHYSYNKKQEIYSIPEIKIHINKVTAIVGANGAGKTTFLESVCGIRKNDGIMLLNGVSYTYKKRIGMIFMVMQDVNHQLFTESVLDEVLISQPKENKEEAKEILAEVGLTSLANRHPMSLSGGQKQRIALACAIASKLPILLLDEPTSGLGYAQMLVIAGILNRLKEEGRTVITVTHDSEFIKHCCDDVIRMEEA</sequence>
<dbReference type="STRING" id="592026.GCWU0000282_001270"/>
<dbReference type="CDD" id="cd03225">
    <property type="entry name" value="ABC_cobalt_CbiO_domain1"/>
    <property type="match status" value="1"/>
</dbReference>
<evidence type="ECO:0000256" key="4">
    <source>
        <dbReference type="ARBA" id="ARBA00022475"/>
    </source>
</evidence>
<keyword evidence="9" id="KW-0472">Membrane</keyword>
<dbReference type="PANTHER" id="PTHR43553:SF23">
    <property type="entry name" value="ABC TRANSPORTER ATP-BINDING COMPONENT"/>
    <property type="match status" value="1"/>
</dbReference>
<dbReference type="Proteomes" id="UP000018227">
    <property type="component" value="Unassembled WGS sequence"/>
</dbReference>
<dbReference type="RefSeq" id="WP_023354150.1">
    <property type="nucleotide sequence ID" value="NZ_KI535367.1"/>
</dbReference>
<keyword evidence="6" id="KW-0547">Nucleotide-binding</keyword>
<keyword evidence="8" id="KW-1278">Translocase</keyword>
<feature type="domain" description="ABC transporter" evidence="11">
    <location>
        <begin position="2"/>
        <end position="242"/>
    </location>
</feature>
<evidence type="ECO:0000256" key="1">
    <source>
        <dbReference type="ARBA" id="ARBA00004202"/>
    </source>
</evidence>
<comment type="similarity">
    <text evidence="2">Belongs to the ABC transporter superfamily.</text>
</comment>
<dbReference type="GO" id="GO:0005524">
    <property type="term" value="F:ATP binding"/>
    <property type="evidence" value="ECO:0007669"/>
    <property type="project" value="UniProtKB-KW"/>
</dbReference>
<protein>
    <submittedName>
        <fullName evidence="12">ABC transporter, ATP-binding protein</fullName>
    </submittedName>
</protein>
<dbReference type="SMART" id="SM00382">
    <property type="entry name" value="AAA"/>
    <property type="match status" value="2"/>
</dbReference>
<dbReference type="PROSITE" id="PS50893">
    <property type="entry name" value="ABC_TRANSPORTER_2"/>
    <property type="match status" value="2"/>
</dbReference>
<dbReference type="GO" id="GO:0016887">
    <property type="term" value="F:ATP hydrolysis activity"/>
    <property type="evidence" value="ECO:0007669"/>
    <property type="project" value="InterPro"/>
</dbReference>
<dbReference type="GO" id="GO:0042626">
    <property type="term" value="F:ATPase-coupled transmembrane transporter activity"/>
    <property type="evidence" value="ECO:0007669"/>
    <property type="project" value="TreeGrafter"/>
</dbReference>
<dbReference type="InterPro" id="IPR003439">
    <property type="entry name" value="ABC_transporter-like_ATP-bd"/>
</dbReference>
<accession>V2Y3J9</accession>
<keyword evidence="7 12" id="KW-0067">ATP-binding</keyword>
<proteinExistence type="inferred from homology"/>
<dbReference type="InterPro" id="IPR003593">
    <property type="entry name" value="AAA+_ATPase"/>
</dbReference>
<keyword evidence="13" id="KW-1185">Reference proteome</keyword>
<evidence type="ECO:0000313" key="13">
    <source>
        <dbReference type="Proteomes" id="UP000018227"/>
    </source>
</evidence>
<dbReference type="InterPro" id="IPR017871">
    <property type="entry name" value="ABC_transporter-like_CS"/>
</dbReference>
<dbReference type="AlphaFoldDB" id="V2Y3J9"/>
<evidence type="ECO:0000256" key="9">
    <source>
        <dbReference type="ARBA" id="ARBA00023136"/>
    </source>
</evidence>
<keyword evidence="3" id="KW-0813">Transport</keyword>
<comment type="subcellular location">
    <subcellularLocation>
        <location evidence="1">Cell membrane</location>
        <topology evidence="1">Peripheral membrane protein</topology>
    </subcellularLocation>
</comment>
<comment type="function">
    <text evidence="10">Probably part of an ABC transporter complex. Responsible for energy coupling to the transport system.</text>
</comment>
<dbReference type="HOGENOM" id="CLU_000604_86_7_9"/>
<dbReference type="InterPro" id="IPR050095">
    <property type="entry name" value="ECF_ABC_transporter_ATP-bd"/>
</dbReference>
<organism evidence="12 13">
    <name type="scientific">Catonella morbi ATCC 51271</name>
    <dbReference type="NCBI Taxonomy" id="592026"/>
    <lineage>
        <taxon>Bacteria</taxon>
        <taxon>Bacillati</taxon>
        <taxon>Bacillota</taxon>
        <taxon>Clostridia</taxon>
        <taxon>Lachnospirales</taxon>
        <taxon>Lachnospiraceae</taxon>
        <taxon>Catonella</taxon>
    </lineage>
</organism>
<dbReference type="SUPFAM" id="SSF52540">
    <property type="entry name" value="P-loop containing nucleoside triphosphate hydrolases"/>
    <property type="match status" value="2"/>
</dbReference>
<feature type="domain" description="ABC transporter" evidence="11">
    <location>
        <begin position="268"/>
        <end position="467"/>
    </location>
</feature>
<evidence type="ECO:0000256" key="7">
    <source>
        <dbReference type="ARBA" id="ARBA00022840"/>
    </source>
</evidence>